<keyword evidence="3" id="KW-0408">Iron</keyword>
<evidence type="ECO:0000256" key="2">
    <source>
        <dbReference type="ARBA" id="ARBA00022485"/>
    </source>
</evidence>
<keyword evidence="3" id="KW-0479">Metal-binding</keyword>
<keyword evidence="4" id="KW-0560">Oxidoreductase</keyword>
<evidence type="ECO:0000256" key="4">
    <source>
        <dbReference type="ARBA" id="ARBA00023002"/>
    </source>
</evidence>
<evidence type="ECO:0000256" key="1">
    <source>
        <dbReference type="ARBA" id="ARBA00010429"/>
    </source>
</evidence>
<dbReference type="PANTHER" id="PTHR32439">
    <property type="entry name" value="FERREDOXIN--NITRITE REDUCTASE, CHLOROPLASTIC"/>
    <property type="match status" value="1"/>
</dbReference>
<keyword evidence="2" id="KW-0411">Iron-sulfur</keyword>
<evidence type="ECO:0000313" key="6">
    <source>
        <dbReference type="Proteomes" id="UP000053144"/>
    </source>
</evidence>
<proteinExistence type="inferred from homology"/>
<reference evidence="6" key="1">
    <citation type="journal article" date="2015" name="Proc. Natl. Acad. Sci. U.S.A.">
        <title>Genome sequencing of adzuki bean (Vigna angularis) provides insight into high starch and low fat accumulation and domestication.</title>
        <authorList>
            <person name="Yang K."/>
            <person name="Tian Z."/>
            <person name="Chen C."/>
            <person name="Luo L."/>
            <person name="Zhao B."/>
            <person name="Wang Z."/>
            <person name="Yu L."/>
            <person name="Li Y."/>
            <person name="Sun Y."/>
            <person name="Li W."/>
            <person name="Chen Y."/>
            <person name="Li Y."/>
            <person name="Zhang Y."/>
            <person name="Ai D."/>
            <person name="Zhao J."/>
            <person name="Shang C."/>
            <person name="Ma Y."/>
            <person name="Wu B."/>
            <person name="Wang M."/>
            <person name="Gao L."/>
            <person name="Sun D."/>
            <person name="Zhang P."/>
            <person name="Guo F."/>
            <person name="Wang W."/>
            <person name="Li Y."/>
            <person name="Wang J."/>
            <person name="Varshney R.K."/>
            <person name="Wang J."/>
            <person name="Ling H.Q."/>
            <person name="Wan P."/>
        </authorList>
    </citation>
    <scope>NUCLEOTIDE SEQUENCE</scope>
    <source>
        <strain evidence="6">cv. Jingnong 6</strain>
    </source>
</reference>
<dbReference type="EMBL" id="CM003380">
    <property type="protein sequence ID" value="KOM55377.1"/>
    <property type="molecule type" value="Genomic_DNA"/>
</dbReference>
<dbReference type="AlphaFoldDB" id="A0A0L9VKD1"/>
<sequence length="321" mass="36940">MTFPPSRPVLHRRRSLPWFSSPWSPLALLVVVYVGSPRRRLRSLSSICKKYDKYDVEKNRDSSVYGGDSFSRLYASVDADIVALLQLYKAYVRNLFMKLKKPEKAQRLDLAVSLLPGLDAEDIALLFEAIKPAFQLKLERDPMKMFMEGGIEDLAKMSLEEIESSKHIKDDIDVRLKWLGLFRRRKHQFPYLHSLQIPLILVYVRFIHVPLPPEAARSRSLSVPPAPCLLHRRHSPPSSVPGCHMWYQSLASPSTVWFEDEPSGSWWACDTRARRRGRGVTPVQEAWCRGHKQGATPGSFGWKGYMDESNIHRNERDLETV</sequence>
<organism evidence="5 6">
    <name type="scientific">Phaseolus angularis</name>
    <name type="common">Azuki bean</name>
    <name type="synonym">Vigna angularis</name>
    <dbReference type="NCBI Taxonomy" id="3914"/>
    <lineage>
        <taxon>Eukaryota</taxon>
        <taxon>Viridiplantae</taxon>
        <taxon>Streptophyta</taxon>
        <taxon>Embryophyta</taxon>
        <taxon>Tracheophyta</taxon>
        <taxon>Spermatophyta</taxon>
        <taxon>Magnoliopsida</taxon>
        <taxon>eudicotyledons</taxon>
        <taxon>Gunneridae</taxon>
        <taxon>Pentapetalae</taxon>
        <taxon>rosids</taxon>
        <taxon>fabids</taxon>
        <taxon>Fabales</taxon>
        <taxon>Fabaceae</taxon>
        <taxon>Papilionoideae</taxon>
        <taxon>50 kb inversion clade</taxon>
        <taxon>NPAAA clade</taxon>
        <taxon>indigoferoid/millettioid clade</taxon>
        <taxon>Phaseoleae</taxon>
        <taxon>Vigna</taxon>
    </lineage>
</organism>
<dbReference type="Proteomes" id="UP000053144">
    <property type="component" value="Chromosome 10"/>
</dbReference>
<gene>
    <name evidence="5" type="ORF">LR48_Vigan10g126900</name>
</gene>
<dbReference type="STRING" id="3914.A0A0L9VKD1"/>
<evidence type="ECO:0000256" key="3">
    <source>
        <dbReference type="ARBA" id="ARBA00022617"/>
    </source>
</evidence>
<protein>
    <submittedName>
        <fullName evidence="5">Uncharacterized protein</fullName>
    </submittedName>
</protein>
<dbReference type="GO" id="GO:0016491">
    <property type="term" value="F:oxidoreductase activity"/>
    <property type="evidence" value="ECO:0007669"/>
    <property type="project" value="UniProtKB-KW"/>
</dbReference>
<dbReference type="InterPro" id="IPR051329">
    <property type="entry name" value="NIR_SIR_4Fe-4S"/>
</dbReference>
<dbReference type="Gramene" id="KOM55377">
    <property type="protein sequence ID" value="KOM55377"/>
    <property type="gene ID" value="LR48_Vigan10g126900"/>
</dbReference>
<accession>A0A0L9VKD1</accession>
<keyword evidence="3" id="KW-0349">Heme</keyword>
<dbReference type="Gene3D" id="3.90.480.20">
    <property type="match status" value="1"/>
</dbReference>
<name>A0A0L9VKD1_PHAAN</name>
<dbReference type="PANTHER" id="PTHR32439:SF0">
    <property type="entry name" value="FERREDOXIN--NITRITE REDUCTASE, CHLOROPLASTIC"/>
    <property type="match status" value="1"/>
</dbReference>
<evidence type="ECO:0000313" key="5">
    <source>
        <dbReference type="EMBL" id="KOM55377.1"/>
    </source>
</evidence>
<comment type="similarity">
    <text evidence="1">Belongs to the nitrite and sulfite reductase 4Fe-4S domain family.</text>
</comment>
<keyword evidence="2" id="KW-0004">4Fe-4S</keyword>
<dbReference type="GO" id="GO:0051539">
    <property type="term" value="F:4 iron, 4 sulfur cluster binding"/>
    <property type="evidence" value="ECO:0007669"/>
    <property type="project" value="UniProtKB-KW"/>
</dbReference>